<comment type="caution">
    <text evidence="10">The sequence shown here is derived from an EMBL/GenBank/DDBJ whole genome shotgun (WGS) entry which is preliminary data.</text>
</comment>
<dbReference type="InterPro" id="IPR011867">
    <property type="entry name" value="ModB_ABC"/>
</dbReference>
<evidence type="ECO:0000259" key="9">
    <source>
        <dbReference type="PROSITE" id="PS50928"/>
    </source>
</evidence>
<dbReference type="Gene3D" id="1.10.3720.10">
    <property type="entry name" value="MetI-like"/>
    <property type="match status" value="1"/>
</dbReference>
<feature type="transmembrane region" description="Helical" evidence="8">
    <location>
        <begin position="85"/>
        <end position="104"/>
    </location>
</feature>
<feature type="domain" description="ABC transmembrane type-1" evidence="9">
    <location>
        <begin position="9"/>
        <end position="211"/>
    </location>
</feature>
<dbReference type="AlphaFoldDB" id="A0A644YX00"/>
<keyword evidence="2" id="KW-0813">Transport</keyword>
<keyword evidence="5 8" id="KW-0812">Transmembrane</keyword>
<feature type="transmembrane region" description="Helical" evidence="8">
    <location>
        <begin position="47"/>
        <end position="65"/>
    </location>
</feature>
<reference evidence="10" key="1">
    <citation type="submission" date="2019-08" db="EMBL/GenBank/DDBJ databases">
        <authorList>
            <person name="Kucharzyk K."/>
            <person name="Murdoch R.W."/>
            <person name="Higgins S."/>
            <person name="Loffler F."/>
        </authorList>
    </citation>
    <scope>NUCLEOTIDE SEQUENCE</scope>
</reference>
<feature type="transmembrane region" description="Helical" evidence="8">
    <location>
        <begin position="132"/>
        <end position="153"/>
    </location>
</feature>
<feature type="transmembrane region" description="Helical" evidence="8">
    <location>
        <begin position="15"/>
        <end position="35"/>
    </location>
</feature>
<dbReference type="NCBIfam" id="TIGR02141">
    <property type="entry name" value="modB_ABC"/>
    <property type="match status" value="1"/>
</dbReference>
<evidence type="ECO:0000256" key="2">
    <source>
        <dbReference type="ARBA" id="ARBA00022448"/>
    </source>
</evidence>
<proteinExistence type="predicted"/>
<evidence type="ECO:0000256" key="5">
    <source>
        <dbReference type="ARBA" id="ARBA00022692"/>
    </source>
</evidence>
<evidence type="ECO:0000256" key="4">
    <source>
        <dbReference type="ARBA" id="ARBA00022505"/>
    </source>
</evidence>
<comment type="subcellular location">
    <subcellularLocation>
        <location evidence="1">Cell membrane</location>
        <topology evidence="1">Multi-pass membrane protein</topology>
    </subcellularLocation>
</comment>
<sequence length="230" mass="25631">MDSTLFTPIWISIKTALLATVITFFLGIYAAVYVIRVKHYQGFWDGLFTLPMVLPPTVVGFFLLLLLGKNSFAGKFFALFDYNFIFSWEATVVSAVVVSFPLMYRTARGAFEQLDNNIIYAARILGISEWKIFWRVMLPNSFYGIMAGVVLAFTRALGEFGATIMVAGNIPGKTQTISTAIYTAVQAGDYELAYKWVSVVVFISFAVILMLNSWLAKQGKNPAYISRKAG</sequence>
<evidence type="ECO:0000256" key="1">
    <source>
        <dbReference type="ARBA" id="ARBA00004651"/>
    </source>
</evidence>
<dbReference type="Pfam" id="PF00528">
    <property type="entry name" value="BPD_transp_1"/>
    <property type="match status" value="1"/>
</dbReference>
<dbReference type="EMBL" id="VSSQ01006569">
    <property type="protein sequence ID" value="MPM33140.1"/>
    <property type="molecule type" value="Genomic_DNA"/>
</dbReference>
<evidence type="ECO:0000256" key="7">
    <source>
        <dbReference type="ARBA" id="ARBA00023136"/>
    </source>
</evidence>
<dbReference type="SUPFAM" id="SSF161098">
    <property type="entry name" value="MetI-like"/>
    <property type="match status" value="1"/>
</dbReference>
<keyword evidence="3" id="KW-1003">Cell membrane</keyword>
<dbReference type="PANTHER" id="PTHR30183">
    <property type="entry name" value="MOLYBDENUM TRANSPORT SYSTEM PERMEASE PROTEIN MODB"/>
    <property type="match status" value="1"/>
</dbReference>
<gene>
    <name evidence="10" type="primary">modB_9</name>
    <name evidence="10" type="ORF">SDC9_79708</name>
</gene>
<evidence type="ECO:0000256" key="8">
    <source>
        <dbReference type="SAM" id="Phobius"/>
    </source>
</evidence>
<dbReference type="InterPro" id="IPR035906">
    <property type="entry name" value="MetI-like_sf"/>
</dbReference>
<dbReference type="CDD" id="cd06261">
    <property type="entry name" value="TM_PBP2"/>
    <property type="match status" value="1"/>
</dbReference>
<feature type="transmembrane region" description="Helical" evidence="8">
    <location>
        <begin position="196"/>
        <end position="215"/>
    </location>
</feature>
<evidence type="ECO:0000313" key="10">
    <source>
        <dbReference type="EMBL" id="MPM33140.1"/>
    </source>
</evidence>
<dbReference type="GO" id="GO:0005886">
    <property type="term" value="C:plasma membrane"/>
    <property type="evidence" value="ECO:0007669"/>
    <property type="project" value="UniProtKB-SubCell"/>
</dbReference>
<keyword evidence="7 8" id="KW-0472">Membrane</keyword>
<dbReference type="PROSITE" id="PS50928">
    <property type="entry name" value="ABC_TM1"/>
    <property type="match status" value="1"/>
</dbReference>
<evidence type="ECO:0000256" key="6">
    <source>
        <dbReference type="ARBA" id="ARBA00022989"/>
    </source>
</evidence>
<keyword evidence="4" id="KW-0500">Molybdenum</keyword>
<keyword evidence="6 8" id="KW-1133">Transmembrane helix</keyword>
<organism evidence="10">
    <name type="scientific">bioreactor metagenome</name>
    <dbReference type="NCBI Taxonomy" id="1076179"/>
    <lineage>
        <taxon>unclassified sequences</taxon>
        <taxon>metagenomes</taxon>
        <taxon>ecological metagenomes</taxon>
    </lineage>
</organism>
<accession>A0A644YX00</accession>
<dbReference type="InterPro" id="IPR000515">
    <property type="entry name" value="MetI-like"/>
</dbReference>
<evidence type="ECO:0000256" key="3">
    <source>
        <dbReference type="ARBA" id="ARBA00022475"/>
    </source>
</evidence>
<dbReference type="GO" id="GO:0015098">
    <property type="term" value="F:molybdate ion transmembrane transporter activity"/>
    <property type="evidence" value="ECO:0007669"/>
    <property type="project" value="InterPro"/>
</dbReference>
<name>A0A644YX00_9ZZZZ</name>
<dbReference type="PANTHER" id="PTHR30183:SF3">
    <property type="entry name" value="MOLYBDENUM TRANSPORT SYSTEM PERMEASE PROTEIN MODB"/>
    <property type="match status" value="1"/>
</dbReference>
<protein>
    <submittedName>
        <fullName evidence="10">Molybdenum transport system permease protein ModB</fullName>
    </submittedName>
</protein>